<evidence type="ECO:0000256" key="1">
    <source>
        <dbReference type="ARBA" id="ARBA00022490"/>
    </source>
</evidence>
<dbReference type="GO" id="GO:0006402">
    <property type="term" value="P:mRNA catabolic process"/>
    <property type="evidence" value="ECO:0007669"/>
    <property type="project" value="InterPro"/>
</dbReference>
<evidence type="ECO:0000313" key="5">
    <source>
        <dbReference type="Proteomes" id="UP000199488"/>
    </source>
</evidence>
<proteinExistence type="predicted"/>
<dbReference type="InterPro" id="IPR003751">
    <property type="entry name" value="CsrA"/>
</dbReference>
<dbReference type="SUPFAM" id="SSF117130">
    <property type="entry name" value="CsrA-like"/>
    <property type="match status" value="1"/>
</dbReference>
<dbReference type="PANTHER" id="PTHR34984">
    <property type="entry name" value="CARBON STORAGE REGULATOR"/>
    <property type="match status" value="1"/>
</dbReference>
<dbReference type="Proteomes" id="UP000199488">
    <property type="component" value="Unassembled WGS sequence"/>
</dbReference>
<dbReference type="AlphaFoldDB" id="A0A1H2UA81"/>
<evidence type="ECO:0000313" key="4">
    <source>
        <dbReference type="EMBL" id="SDW53065.1"/>
    </source>
</evidence>
<name>A0A1H2UA81_9BACI</name>
<reference evidence="4 5" key="1">
    <citation type="submission" date="2016-10" db="EMBL/GenBank/DDBJ databases">
        <authorList>
            <person name="de Groot N.N."/>
        </authorList>
    </citation>
    <scope>NUCLEOTIDE SEQUENCE [LARGE SCALE GENOMIC DNA]</scope>
    <source>
        <strain evidence="4 5">DSM 23126</strain>
    </source>
</reference>
<dbReference type="PANTHER" id="PTHR34984:SF1">
    <property type="entry name" value="CARBON STORAGE REGULATOR"/>
    <property type="match status" value="1"/>
</dbReference>
<dbReference type="GO" id="GO:0006109">
    <property type="term" value="P:regulation of carbohydrate metabolic process"/>
    <property type="evidence" value="ECO:0007669"/>
    <property type="project" value="InterPro"/>
</dbReference>
<dbReference type="GO" id="GO:0048027">
    <property type="term" value="F:mRNA 5'-UTR binding"/>
    <property type="evidence" value="ECO:0007669"/>
    <property type="project" value="TreeGrafter"/>
</dbReference>
<dbReference type="InterPro" id="IPR036107">
    <property type="entry name" value="CsrA_sf"/>
</dbReference>
<dbReference type="STRING" id="1122204.SAMN05421781_1636"/>
<gene>
    <name evidence="4" type="ORF">SAMN05421781_1636</name>
</gene>
<evidence type="ECO:0000256" key="3">
    <source>
        <dbReference type="ARBA" id="ARBA00022884"/>
    </source>
</evidence>
<organism evidence="4 5">
    <name type="scientific">Marinococcus luteus</name>
    <dbReference type="NCBI Taxonomy" id="1122204"/>
    <lineage>
        <taxon>Bacteria</taxon>
        <taxon>Bacillati</taxon>
        <taxon>Bacillota</taxon>
        <taxon>Bacilli</taxon>
        <taxon>Bacillales</taxon>
        <taxon>Bacillaceae</taxon>
        <taxon>Marinococcus</taxon>
    </lineage>
</organism>
<accession>A0A1H2UA81</accession>
<dbReference type="Gene3D" id="2.60.40.4380">
    <property type="entry name" value="Translational regulator CsrA"/>
    <property type="match status" value="1"/>
</dbReference>
<evidence type="ECO:0000256" key="2">
    <source>
        <dbReference type="ARBA" id="ARBA00022845"/>
    </source>
</evidence>
<protein>
    <submittedName>
        <fullName evidence="4">Carbon storage regulator, CsrA</fullName>
    </submittedName>
</protein>
<keyword evidence="2" id="KW-0810">Translation regulation</keyword>
<keyword evidence="5" id="KW-1185">Reference proteome</keyword>
<dbReference type="GO" id="GO:0045947">
    <property type="term" value="P:negative regulation of translational initiation"/>
    <property type="evidence" value="ECO:0007669"/>
    <property type="project" value="TreeGrafter"/>
</dbReference>
<keyword evidence="3" id="KW-0694">RNA-binding</keyword>
<keyword evidence="1" id="KW-0963">Cytoplasm</keyword>
<dbReference type="GO" id="GO:0005829">
    <property type="term" value="C:cytosol"/>
    <property type="evidence" value="ECO:0007669"/>
    <property type="project" value="TreeGrafter"/>
</dbReference>
<dbReference type="EMBL" id="FNNC01000003">
    <property type="protein sequence ID" value="SDW53065.1"/>
    <property type="molecule type" value="Genomic_DNA"/>
</dbReference>
<dbReference type="Pfam" id="PF02599">
    <property type="entry name" value="CsrA"/>
    <property type="match status" value="1"/>
</dbReference>
<sequence length="77" mass="8952">MLVLTRKKKESIRVGDDIAITLLGIEGDQVKLWVSMSRSILIYTARKYTSLSNRKTGSRLQATVRFYRNYRKISKNN</sequence>